<dbReference type="RefSeq" id="WP_072970969.1">
    <property type="nucleotide sequence ID" value="NZ_FRBY01000002.1"/>
</dbReference>
<dbReference type="AlphaFoldDB" id="A0A1M7DEP6"/>
<evidence type="ECO:0000313" key="2">
    <source>
        <dbReference type="EMBL" id="SHL77853.1"/>
    </source>
</evidence>
<name>A0A1M7DEP6_9FLAO</name>
<dbReference type="OrthoDB" id="9838151at2"/>
<gene>
    <name evidence="2" type="ORF">SAMN05444366_1525</name>
</gene>
<reference evidence="3" key="1">
    <citation type="submission" date="2016-11" db="EMBL/GenBank/DDBJ databases">
        <authorList>
            <person name="Varghese N."/>
            <person name="Submissions S."/>
        </authorList>
    </citation>
    <scope>NUCLEOTIDE SEQUENCE [LARGE SCALE GENOMIC DNA]</scope>
    <source>
        <strain evidence="3">DSM 1811</strain>
    </source>
</reference>
<dbReference type="Proteomes" id="UP000184121">
    <property type="component" value="Unassembled WGS sequence"/>
</dbReference>
<organism evidence="2 3">
    <name type="scientific">Flavobacterium saccharophilum</name>
    <dbReference type="NCBI Taxonomy" id="29534"/>
    <lineage>
        <taxon>Bacteria</taxon>
        <taxon>Pseudomonadati</taxon>
        <taxon>Bacteroidota</taxon>
        <taxon>Flavobacteriia</taxon>
        <taxon>Flavobacteriales</taxon>
        <taxon>Flavobacteriaceae</taxon>
        <taxon>Flavobacterium</taxon>
    </lineage>
</organism>
<dbReference type="EMBL" id="FRBY01000002">
    <property type="protein sequence ID" value="SHL77853.1"/>
    <property type="molecule type" value="Genomic_DNA"/>
</dbReference>
<protein>
    <submittedName>
        <fullName evidence="2">Uncharacterized protein</fullName>
    </submittedName>
</protein>
<evidence type="ECO:0000313" key="3">
    <source>
        <dbReference type="Proteomes" id="UP000184121"/>
    </source>
</evidence>
<evidence type="ECO:0000256" key="1">
    <source>
        <dbReference type="SAM" id="Coils"/>
    </source>
</evidence>
<proteinExistence type="predicted"/>
<dbReference type="STRING" id="29534.SAMN05444366_1525"/>
<accession>A0A1M7DEP6</accession>
<feature type="coiled-coil region" evidence="1">
    <location>
        <begin position="114"/>
        <end position="148"/>
    </location>
</feature>
<keyword evidence="3" id="KW-1185">Reference proteome</keyword>
<keyword evidence="1" id="KW-0175">Coiled coil</keyword>
<sequence length="200" mass="23599">MNRKIIDYIVVEVRKANYEENQYYSQPNKGNGLKLALTIKNIEDEIVIQENKKILLEEEIKYVDTLLQTVEDFSTYKVTMDEILFYKAKYNNSHPLEYSRNLEDGYKAEFSEKIKNHQRNIVAIAKKIAEAKSEIQKLKIEESAILENNQNLDFEIFRTDFEKSVIYYLEKGYKLQGGVSVSNKDSFHFVYCQAMIKYED</sequence>